<dbReference type="PANTHER" id="PTHR16442:SF1">
    <property type="entry name" value="RING FINGER PROTEIN 17"/>
    <property type="match status" value="1"/>
</dbReference>
<feature type="region of interest" description="Disordered" evidence="1">
    <location>
        <begin position="360"/>
        <end position="381"/>
    </location>
</feature>
<comment type="caution">
    <text evidence="3">The sequence shown here is derived from an EMBL/GenBank/DDBJ whole genome shotgun (WGS) entry which is preliminary data.</text>
</comment>
<dbReference type="SMART" id="SM00333">
    <property type="entry name" value="TUDOR"/>
    <property type="match status" value="1"/>
</dbReference>
<feature type="region of interest" description="Disordered" evidence="1">
    <location>
        <begin position="595"/>
        <end position="615"/>
    </location>
</feature>
<dbReference type="Pfam" id="PF00567">
    <property type="entry name" value="TUDOR"/>
    <property type="match status" value="2"/>
</dbReference>
<feature type="domain" description="Tudor" evidence="2">
    <location>
        <begin position="1046"/>
        <end position="1106"/>
    </location>
</feature>
<dbReference type="Proteomes" id="UP001219518">
    <property type="component" value="Unassembled WGS sequence"/>
</dbReference>
<name>A0AAE1LGJ1_9NEOP</name>
<feature type="compositionally biased region" description="Low complexity" evidence="1">
    <location>
        <begin position="364"/>
        <end position="381"/>
    </location>
</feature>
<evidence type="ECO:0000259" key="2">
    <source>
        <dbReference type="SMART" id="SM00333"/>
    </source>
</evidence>
<dbReference type="PANTHER" id="PTHR16442">
    <property type="entry name" value="RING FINGER PROTEIN 17"/>
    <property type="match status" value="1"/>
</dbReference>
<organism evidence="3 4">
    <name type="scientific">Frankliniella fusca</name>
    <dbReference type="NCBI Taxonomy" id="407009"/>
    <lineage>
        <taxon>Eukaryota</taxon>
        <taxon>Metazoa</taxon>
        <taxon>Ecdysozoa</taxon>
        <taxon>Arthropoda</taxon>
        <taxon>Hexapoda</taxon>
        <taxon>Insecta</taxon>
        <taxon>Pterygota</taxon>
        <taxon>Neoptera</taxon>
        <taxon>Paraneoptera</taxon>
        <taxon>Thysanoptera</taxon>
        <taxon>Terebrantia</taxon>
        <taxon>Thripoidea</taxon>
        <taxon>Thripidae</taxon>
        <taxon>Frankliniella</taxon>
    </lineage>
</organism>
<dbReference type="CDD" id="cd20379">
    <property type="entry name" value="Tudor_dTUD-like"/>
    <property type="match status" value="1"/>
</dbReference>
<sequence>QCFGPKMDWSRDVTVGQMTIPLMEAHNSDVPIWPSNAGKRPRQMTLLSGAPRWYLWMREENQQAIAALRRDLLLLHENGDLEMFRGNNLPSNGTYVTALHDGKMIRGRICPSQTSSEDRDVRRGKQKIFPVIDIDEGKTVYLPLNQLRILPSEMKSLACQAVRCDIGMDCVEQFDWPTQLNSMLLKALRNFFLLVENTGIRPGSIPTISANITICNPSSGDCSSIQSFLFGTFAMHLDLCSMEKFKPFPVGSGHLVRQNSGTHQQPELGSNIQSLPSNILPLPFHSSSMSLITPPNGPQNFPNFPPCLPLLPHLGLPQGILPSPNAMQPNGHMPPLSFGPNSLAGSSSVSVTSSVINFVGRPPQSKSSNESCNESNQSNRSYSSLSSFALSEYGSAESNFGVELEDCPTSRSSSDRDPKVQEPLNKQKQVEVKAKIEEGVEEVPCKDVSQNSDSLEINVPQLNVSSSSPSCSEKGQYGNISLKGCRMEMEGTDCSSSLSIDAPPFIPRNKSPASNVQAKPFVPRSKSSITNAEAPPFVPRVKSLSPNPEAPPFIPKTKGLVPSTDVASLELTGKVTQKKSFKPDVEAPLFERKNESLTSSTIPQSSIPSKRESKVAFTRTNKIPNNEDLPALKKASPQPSPDVMKKSAAQKEICINADSQQPSCSSANSFPKGPDVELPQIVRKWKIGEIVPAVIAKVWNPTCFEVNVVDEFCELLDRIQEEMADYYKSTKVLMSSKQQAFQLCGNFCACYDVDEDIWFRGEVDEWFMDDSVMPLKVWSVDYGGYVRVDLGSIQPLSSELACTSPRLVTICSMRNIQPRSKEDIWPQIHLDRVKELLPEDKEMYLRIDGNQSEEFVWPVSVFTDATASMQSINEILVAEGCAYYKGCLPRENKKHVPESDQVYEEVDNPMEEAYNIGGNNYDIDDEDACVAVSGWKPTEEAGICWFYNREGYCYKSYCELKHVRLNPDGLTIEKRELHTSSFEDIQDLLSPGKTIKLVVTRILTVHHFMASLKFEKGSIRSRETLSSVLKNLNSTAMKRSLKTFTEYPADGEIVLFRDSKSNMFFRGRIITSSPNDDDLYQVLNVDNGYIRQVPLKDLRRVDPAFLHHPFQAVECWLADVAPTNTDREWIKSCNTVFADMVSNTKLSATIIRSSPWGIEVNLMDKDGNDIAVLLKEMNILKSCPMRHLPLPGSHQIPG</sequence>
<evidence type="ECO:0000313" key="4">
    <source>
        <dbReference type="Proteomes" id="UP001219518"/>
    </source>
</evidence>
<protein>
    <submittedName>
        <fullName evidence="3">Tudor domain-containing protein 1</fullName>
    </submittedName>
</protein>
<reference evidence="3" key="2">
    <citation type="journal article" date="2023" name="BMC Genomics">
        <title>Pest status, molecular evolution, and epigenetic factors derived from the genome assembly of Frankliniella fusca, a thysanopteran phytovirus vector.</title>
        <authorList>
            <person name="Catto M.A."/>
            <person name="Labadie P.E."/>
            <person name="Jacobson A.L."/>
            <person name="Kennedy G.G."/>
            <person name="Srinivasan R."/>
            <person name="Hunt B.G."/>
        </authorList>
    </citation>
    <scope>NUCLEOTIDE SEQUENCE</scope>
    <source>
        <strain evidence="3">PL_HMW_Pooled</strain>
    </source>
</reference>
<feature type="region of interest" description="Disordered" evidence="1">
    <location>
        <begin position="624"/>
        <end position="643"/>
    </location>
</feature>
<proteinExistence type="predicted"/>
<reference evidence="3" key="1">
    <citation type="submission" date="2021-07" db="EMBL/GenBank/DDBJ databases">
        <authorList>
            <person name="Catto M.A."/>
            <person name="Jacobson A."/>
            <person name="Kennedy G."/>
            <person name="Labadie P."/>
            <person name="Hunt B.G."/>
            <person name="Srinivasan R."/>
        </authorList>
    </citation>
    <scope>NUCLEOTIDE SEQUENCE</scope>
    <source>
        <strain evidence="3">PL_HMW_Pooled</strain>
        <tissue evidence="3">Head</tissue>
    </source>
</reference>
<dbReference type="EMBL" id="JAHWGI010000803">
    <property type="protein sequence ID" value="KAK3917899.1"/>
    <property type="molecule type" value="Genomic_DNA"/>
</dbReference>
<keyword evidence="4" id="KW-1185">Reference proteome</keyword>
<dbReference type="SUPFAM" id="SSF63748">
    <property type="entry name" value="Tudor/PWWP/MBT"/>
    <property type="match status" value="3"/>
</dbReference>
<dbReference type="InterPro" id="IPR035437">
    <property type="entry name" value="SNase_OB-fold_sf"/>
</dbReference>
<evidence type="ECO:0000313" key="3">
    <source>
        <dbReference type="EMBL" id="KAK3917899.1"/>
    </source>
</evidence>
<dbReference type="GO" id="GO:0005737">
    <property type="term" value="C:cytoplasm"/>
    <property type="evidence" value="ECO:0007669"/>
    <property type="project" value="UniProtKB-ARBA"/>
</dbReference>
<feature type="compositionally biased region" description="Low complexity" evidence="1">
    <location>
        <begin position="596"/>
        <end position="608"/>
    </location>
</feature>
<feature type="region of interest" description="Disordered" evidence="1">
    <location>
        <begin position="404"/>
        <end position="430"/>
    </location>
</feature>
<dbReference type="InterPro" id="IPR002999">
    <property type="entry name" value="Tudor"/>
</dbReference>
<gene>
    <name evidence="3" type="ORF">KUF71_026254</name>
</gene>
<dbReference type="Gene3D" id="2.40.50.90">
    <property type="match status" value="2"/>
</dbReference>
<dbReference type="Gene3D" id="2.30.30.140">
    <property type="match status" value="2"/>
</dbReference>
<evidence type="ECO:0000256" key="1">
    <source>
        <dbReference type="SAM" id="MobiDB-lite"/>
    </source>
</evidence>
<dbReference type="AlphaFoldDB" id="A0AAE1LGJ1"/>
<feature type="non-terminal residue" evidence="3">
    <location>
        <position position="1"/>
    </location>
</feature>
<accession>A0AAE1LGJ1</accession>